<reference evidence="2 3" key="1">
    <citation type="journal article" date="2019" name="Int. J. Syst. Evol. Microbiol.">
        <title>The Global Catalogue of Microorganisms (GCM) 10K type strain sequencing project: providing services to taxonomists for standard genome sequencing and annotation.</title>
        <authorList>
            <consortium name="The Broad Institute Genomics Platform"/>
            <consortium name="The Broad Institute Genome Sequencing Center for Infectious Disease"/>
            <person name="Wu L."/>
            <person name="Ma J."/>
        </authorList>
    </citation>
    <scope>NUCLEOTIDE SEQUENCE [LARGE SCALE GENOMIC DNA]</scope>
    <source>
        <strain evidence="2 3">JCM 16014</strain>
    </source>
</reference>
<feature type="domain" description="SnoaL-like" evidence="1">
    <location>
        <begin position="15"/>
        <end position="84"/>
    </location>
</feature>
<dbReference type="Gene3D" id="3.10.450.50">
    <property type="match status" value="1"/>
</dbReference>
<dbReference type="InterPro" id="IPR032710">
    <property type="entry name" value="NTF2-like_dom_sf"/>
</dbReference>
<proteinExistence type="predicted"/>
<keyword evidence="3" id="KW-1185">Reference proteome</keyword>
<name>A0ABN2TQD4_9ACTN</name>
<dbReference type="EMBL" id="BAAAQN010000004">
    <property type="protein sequence ID" value="GAA2016092.1"/>
    <property type="molecule type" value="Genomic_DNA"/>
</dbReference>
<gene>
    <name evidence="2" type="ORF">GCM10009839_09420</name>
</gene>
<organism evidence="2 3">
    <name type="scientific">Catenulispora yoronensis</name>
    <dbReference type="NCBI Taxonomy" id="450799"/>
    <lineage>
        <taxon>Bacteria</taxon>
        <taxon>Bacillati</taxon>
        <taxon>Actinomycetota</taxon>
        <taxon>Actinomycetes</taxon>
        <taxon>Catenulisporales</taxon>
        <taxon>Catenulisporaceae</taxon>
        <taxon>Catenulispora</taxon>
    </lineage>
</organism>
<accession>A0ABN2TQD4</accession>
<evidence type="ECO:0000313" key="3">
    <source>
        <dbReference type="Proteomes" id="UP001500751"/>
    </source>
</evidence>
<dbReference type="Proteomes" id="UP001500751">
    <property type="component" value="Unassembled WGS sequence"/>
</dbReference>
<evidence type="ECO:0000259" key="1">
    <source>
        <dbReference type="Pfam" id="PF12680"/>
    </source>
</evidence>
<sequence length="132" mass="14616">MRCDHRAMIAAHEFVDRWARAWNAHDLEAVLAQFTDDAEFSSPVAAQLLPGSDGVVRGKEALRAYWAEGLRRIPDLHFEVLGHYEGVGILVINYRNQIGRLVNEVLLLDADGLATRGYGTYLGEAENPAGAR</sequence>
<comment type="caution">
    <text evidence="2">The sequence shown here is derived from an EMBL/GenBank/DDBJ whole genome shotgun (WGS) entry which is preliminary data.</text>
</comment>
<protein>
    <submittedName>
        <fullName evidence="2">Nuclear transport factor 2 family protein</fullName>
    </submittedName>
</protein>
<dbReference type="InterPro" id="IPR037401">
    <property type="entry name" value="SnoaL-like"/>
</dbReference>
<evidence type="ECO:0000313" key="2">
    <source>
        <dbReference type="EMBL" id="GAA2016092.1"/>
    </source>
</evidence>
<dbReference type="Pfam" id="PF12680">
    <property type="entry name" value="SnoaL_2"/>
    <property type="match status" value="1"/>
</dbReference>
<dbReference type="SUPFAM" id="SSF54427">
    <property type="entry name" value="NTF2-like"/>
    <property type="match status" value="1"/>
</dbReference>
<dbReference type="CDD" id="cd00531">
    <property type="entry name" value="NTF2_like"/>
    <property type="match status" value="1"/>
</dbReference>